<feature type="signal peptide" evidence="9">
    <location>
        <begin position="1"/>
        <end position="26"/>
    </location>
</feature>
<name>A0A545U3H2_9GAMM</name>
<evidence type="ECO:0000256" key="6">
    <source>
        <dbReference type="ARBA" id="ARBA00023002"/>
    </source>
</evidence>
<evidence type="ECO:0000256" key="4">
    <source>
        <dbReference type="ARBA" id="ARBA00022723"/>
    </source>
</evidence>
<comment type="caution">
    <text evidence="11">The sequence shown here is derived from an EMBL/GenBank/DDBJ whole genome shotgun (WGS) entry which is preliminary data.</text>
</comment>
<comment type="cofactor">
    <cofactor evidence="1">
        <name>pyrroloquinoline quinone</name>
        <dbReference type="ChEBI" id="CHEBI:58442"/>
    </cofactor>
</comment>
<keyword evidence="3 8" id="KW-0349">Heme</keyword>
<accession>A0A545U3H2</accession>
<dbReference type="RefSeq" id="WP_142903105.1">
    <property type="nucleotide sequence ID" value="NZ_ML660089.1"/>
</dbReference>
<evidence type="ECO:0000256" key="5">
    <source>
        <dbReference type="ARBA" id="ARBA00022729"/>
    </source>
</evidence>
<evidence type="ECO:0000256" key="9">
    <source>
        <dbReference type="SAM" id="SignalP"/>
    </source>
</evidence>
<keyword evidence="4 8" id="KW-0479">Metal-binding</keyword>
<organism evidence="11 12">
    <name type="scientific">Exilibacterium tricleocarpae</name>
    <dbReference type="NCBI Taxonomy" id="2591008"/>
    <lineage>
        <taxon>Bacteria</taxon>
        <taxon>Pseudomonadati</taxon>
        <taxon>Pseudomonadota</taxon>
        <taxon>Gammaproteobacteria</taxon>
        <taxon>Cellvibrionales</taxon>
        <taxon>Cellvibrionaceae</taxon>
        <taxon>Exilibacterium</taxon>
    </lineage>
</organism>
<protein>
    <submittedName>
        <fullName evidence="11">PQQ-binding-like beta-propeller repeat protein</fullName>
    </submittedName>
</protein>
<dbReference type="PROSITE" id="PS51007">
    <property type="entry name" value="CYTC"/>
    <property type="match status" value="1"/>
</dbReference>
<dbReference type="Gene3D" id="2.140.10.10">
    <property type="entry name" value="Quinoprotein alcohol dehydrogenase-like superfamily"/>
    <property type="match status" value="2"/>
</dbReference>
<dbReference type="Pfam" id="PF13442">
    <property type="entry name" value="Cytochrome_CBB3"/>
    <property type="match status" value="1"/>
</dbReference>
<dbReference type="AlphaFoldDB" id="A0A545U3H2"/>
<keyword evidence="6" id="KW-0560">Oxidoreductase</keyword>
<dbReference type="SUPFAM" id="SSF46626">
    <property type="entry name" value="Cytochrome c"/>
    <property type="match status" value="1"/>
</dbReference>
<gene>
    <name evidence="11" type="ORF">FKG94_04990</name>
</gene>
<evidence type="ECO:0000313" key="12">
    <source>
        <dbReference type="Proteomes" id="UP000319732"/>
    </source>
</evidence>
<proteinExistence type="inferred from homology"/>
<comment type="similarity">
    <text evidence="2">Belongs to the bacterial PQQ dehydrogenase family.</text>
</comment>
<keyword evidence="7 8" id="KW-0408">Iron</keyword>
<dbReference type="GO" id="GO:0020037">
    <property type="term" value="F:heme binding"/>
    <property type="evidence" value="ECO:0007669"/>
    <property type="project" value="InterPro"/>
</dbReference>
<dbReference type="SMART" id="SM00564">
    <property type="entry name" value="PQQ"/>
    <property type="match status" value="7"/>
</dbReference>
<keyword evidence="12" id="KW-1185">Reference proteome</keyword>
<dbReference type="PANTHER" id="PTHR32303:SF10">
    <property type="entry name" value="OUTER MEMBRANE PROTEIN ASSEMBLY FACTOR BAMB"/>
    <property type="match status" value="1"/>
</dbReference>
<dbReference type="SUPFAM" id="SSF50998">
    <property type="entry name" value="Quinoprotein alcohol dehydrogenase-like"/>
    <property type="match status" value="1"/>
</dbReference>
<dbReference type="Pfam" id="PF01011">
    <property type="entry name" value="PQQ"/>
    <property type="match status" value="1"/>
</dbReference>
<dbReference type="PANTHER" id="PTHR32303">
    <property type="entry name" value="QUINOPROTEIN ALCOHOL DEHYDROGENASE (CYTOCHROME C)"/>
    <property type="match status" value="1"/>
</dbReference>
<evidence type="ECO:0000256" key="3">
    <source>
        <dbReference type="ARBA" id="ARBA00022617"/>
    </source>
</evidence>
<evidence type="ECO:0000256" key="7">
    <source>
        <dbReference type="ARBA" id="ARBA00023004"/>
    </source>
</evidence>
<keyword evidence="5 9" id="KW-0732">Signal</keyword>
<sequence>MFAKFPLPLRRGLCSAAIGLLSAAQAAAGSVVQSLEQKTVELQLSGQQLFENRCASCHLSGAGEAPTVDAMGMLGSEKVLAAMTTGVMREMATGLSGADKQAIAAWLAPAPAVGPAQQTHARCAGQLQLTGPPLWNRWGNSLSNARFQPAAVSGLSAGNVKRLQLKWAFGFPGAVRARSQPAVTREALFTGSQDGTIYALGLETGCLWWTFKAEAEVRNAITLDVDPAGKPQRLFFGDFNANVYSLDAATGKLLWKQSVSEHPVATITGSVALHGDRLFVPLSSTEVINAANPAYECCTFRGGVTALDTRQGKVLWRMYTVPEPEKRRKNSDGVQMWGPSGAPIWSTPTVDRKRGLLYVGTGENYSSPANDKSDAIIAIDIDTGGVRWVNQTIANDAWNGSCVRTRINCPEEDGPDFDFGAPPILTTLATGKDIILAGQKSGMVYAMDPDARGRTLWQQRAGMGGYNGGIHWGMTTDGDTLYVPIADTPGHHQTVGAARPGLHAFDVRSGAPLWSRFEPPTCAERHYRCFPALSAAVTLTPGLVFAGGLDGTLHAYSTTDGTPLWTYETHRAFTTVNGVKAKGGSIDSDGAVVANGMLLINSGYDKFREIPGNVLLVFGL</sequence>
<dbReference type="EMBL" id="VHSG01000006">
    <property type="protein sequence ID" value="TQV84025.1"/>
    <property type="molecule type" value="Genomic_DNA"/>
</dbReference>
<feature type="chain" id="PRO_5021925393" evidence="9">
    <location>
        <begin position="27"/>
        <end position="620"/>
    </location>
</feature>
<evidence type="ECO:0000259" key="10">
    <source>
        <dbReference type="PROSITE" id="PS51007"/>
    </source>
</evidence>
<evidence type="ECO:0000313" key="11">
    <source>
        <dbReference type="EMBL" id="TQV84025.1"/>
    </source>
</evidence>
<dbReference type="Proteomes" id="UP000319732">
    <property type="component" value="Unassembled WGS sequence"/>
</dbReference>
<dbReference type="Gene3D" id="1.10.760.10">
    <property type="entry name" value="Cytochrome c-like domain"/>
    <property type="match status" value="1"/>
</dbReference>
<reference evidence="11 12" key="1">
    <citation type="submission" date="2019-06" db="EMBL/GenBank/DDBJ databases">
        <title>Whole genome sequence for Cellvibrionaceae sp. R142.</title>
        <authorList>
            <person name="Wang G."/>
        </authorList>
    </citation>
    <scope>NUCLEOTIDE SEQUENCE [LARGE SCALE GENOMIC DNA]</scope>
    <source>
        <strain evidence="11 12">R142</strain>
    </source>
</reference>
<evidence type="ECO:0000256" key="8">
    <source>
        <dbReference type="PROSITE-ProRule" id="PRU00433"/>
    </source>
</evidence>
<dbReference type="InterPro" id="IPR036909">
    <property type="entry name" value="Cyt_c-like_dom_sf"/>
</dbReference>
<dbReference type="InterPro" id="IPR018391">
    <property type="entry name" value="PQQ_b-propeller_rpt"/>
</dbReference>
<dbReference type="GO" id="GO:0009055">
    <property type="term" value="F:electron transfer activity"/>
    <property type="evidence" value="ECO:0007669"/>
    <property type="project" value="InterPro"/>
</dbReference>
<dbReference type="GO" id="GO:0046872">
    <property type="term" value="F:metal ion binding"/>
    <property type="evidence" value="ECO:0007669"/>
    <property type="project" value="UniProtKB-KW"/>
</dbReference>
<dbReference type="InterPro" id="IPR011047">
    <property type="entry name" value="Quinoprotein_ADH-like_sf"/>
</dbReference>
<dbReference type="OrthoDB" id="9794322at2"/>
<dbReference type="GO" id="GO:0016491">
    <property type="term" value="F:oxidoreductase activity"/>
    <property type="evidence" value="ECO:0007669"/>
    <property type="project" value="UniProtKB-KW"/>
</dbReference>
<feature type="domain" description="Cytochrome c" evidence="10">
    <location>
        <begin position="41"/>
        <end position="111"/>
    </location>
</feature>
<evidence type="ECO:0000256" key="2">
    <source>
        <dbReference type="ARBA" id="ARBA00008156"/>
    </source>
</evidence>
<dbReference type="InterPro" id="IPR002372">
    <property type="entry name" value="PQQ_rpt_dom"/>
</dbReference>
<evidence type="ECO:0000256" key="1">
    <source>
        <dbReference type="ARBA" id="ARBA00001931"/>
    </source>
</evidence>
<dbReference type="InterPro" id="IPR009056">
    <property type="entry name" value="Cyt_c-like_dom"/>
</dbReference>